<proteinExistence type="predicted"/>
<evidence type="ECO:0000313" key="1">
    <source>
        <dbReference type="EMBL" id="KAI4364313.1"/>
    </source>
</evidence>
<name>A0ACB9QKX9_9MYRT</name>
<reference evidence="2" key="1">
    <citation type="journal article" date="2023" name="Front. Plant Sci.">
        <title>Chromosomal-level genome assembly of Melastoma candidum provides insights into trichome evolution.</title>
        <authorList>
            <person name="Zhong Y."/>
            <person name="Wu W."/>
            <person name="Sun C."/>
            <person name="Zou P."/>
            <person name="Liu Y."/>
            <person name="Dai S."/>
            <person name="Zhou R."/>
        </authorList>
    </citation>
    <scope>NUCLEOTIDE SEQUENCE [LARGE SCALE GENOMIC DNA]</scope>
</reference>
<accession>A0ACB9QKX9</accession>
<organism evidence="1 2">
    <name type="scientific">Melastoma candidum</name>
    <dbReference type="NCBI Taxonomy" id="119954"/>
    <lineage>
        <taxon>Eukaryota</taxon>
        <taxon>Viridiplantae</taxon>
        <taxon>Streptophyta</taxon>
        <taxon>Embryophyta</taxon>
        <taxon>Tracheophyta</taxon>
        <taxon>Spermatophyta</taxon>
        <taxon>Magnoliopsida</taxon>
        <taxon>eudicotyledons</taxon>
        <taxon>Gunneridae</taxon>
        <taxon>Pentapetalae</taxon>
        <taxon>rosids</taxon>
        <taxon>malvids</taxon>
        <taxon>Myrtales</taxon>
        <taxon>Melastomataceae</taxon>
        <taxon>Melastomatoideae</taxon>
        <taxon>Melastomateae</taxon>
        <taxon>Melastoma</taxon>
    </lineage>
</organism>
<dbReference type="EMBL" id="CM042885">
    <property type="protein sequence ID" value="KAI4364313.1"/>
    <property type="molecule type" value="Genomic_DNA"/>
</dbReference>
<dbReference type="Proteomes" id="UP001057402">
    <property type="component" value="Chromosome 6"/>
</dbReference>
<keyword evidence="2" id="KW-1185">Reference proteome</keyword>
<comment type="caution">
    <text evidence="1">The sequence shown here is derived from an EMBL/GenBank/DDBJ whole genome shotgun (WGS) entry which is preliminary data.</text>
</comment>
<protein>
    <submittedName>
        <fullName evidence="1">Uncharacterized protein</fullName>
    </submittedName>
</protein>
<sequence length="82" mass="8263">MGRVGASEVAAVHDGVLAMTLETEVAEDLGGQQKMVHIEVTVAASSEDPGNKLEAETELGVGGSFETVEAGAHSAVDLVADA</sequence>
<evidence type="ECO:0000313" key="2">
    <source>
        <dbReference type="Proteomes" id="UP001057402"/>
    </source>
</evidence>
<gene>
    <name evidence="1" type="ORF">MLD38_020423</name>
</gene>